<gene>
    <name evidence="4" type="ORF">CEPIT_LOCUS41633</name>
    <name evidence="3" type="ORF">CEPIT_LOCUS4234</name>
</gene>
<dbReference type="PANTHER" id="PTHR46033">
    <property type="entry name" value="PROTEIN MAIN-LIKE 2"/>
    <property type="match status" value="1"/>
</dbReference>
<dbReference type="InterPro" id="IPR044824">
    <property type="entry name" value="MAIN-like"/>
</dbReference>
<name>A0AAV0GA74_9ASTE</name>
<reference evidence="4" key="1">
    <citation type="submission" date="2022-07" db="EMBL/GenBank/DDBJ databases">
        <authorList>
            <person name="Macas J."/>
            <person name="Novak P."/>
            <person name="Neumann P."/>
        </authorList>
    </citation>
    <scope>NUCLEOTIDE SEQUENCE</scope>
</reference>
<dbReference type="EMBL" id="CAMAPF010000021">
    <property type="protein sequence ID" value="CAH9072192.1"/>
    <property type="molecule type" value="Genomic_DNA"/>
</dbReference>
<sequence length="211" mass="24296">MVSLYSIKRNQFYRVIESDKHEWVTQCKRKKECDCPWRIRATKNKGNLDKCREHLRGLSHLHVDDRVLAYVRAAGFYILHRLVATVPLDKALLTALLERWRPETHSFHLPVGEVTVTLGDVVVLTRLEVDGRAVIGTACRQWVDECERLLGICPVLRTDLQGSSLRMPWLREHFQVLPPDADEVMIQQHARAYILMLMGASIFANKSGNEI</sequence>
<evidence type="ECO:0008006" key="6">
    <source>
        <dbReference type="Google" id="ProtNLM"/>
    </source>
</evidence>
<evidence type="ECO:0000313" key="5">
    <source>
        <dbReference type="Proteomes" id="UP001152523"/>
    </source>
</evidence>
<evidence type="ECO:0000313" key="3">
    <source>
        <dbReference type="EMBL" id="CAH9072192.1"/>
    </source>
</evidence>
<dbReference type="Pfam" id="PF03108">
    <property type="entry name" value="DBD_Tnp_Mut"/>
    <property type="match status" value="1"/>
</dbReference>
<evidence type="ECO:0000259" key="1">
    <source>
        <dbReference type="Pfam" id="PF03108"/>
    </source>
</evidence>
<dbReference type="InterPro" id="IPR019557">
    <property type="entry name" value="AminoTfrase-like_pln_mobile"/>
</dbReference>
<proteinExistence type="predicted"/>
<dbReference type="Pfam" id="PF10536">
    <property type="entry name" value="PMD"/>
    <property type="match status" value="1"/>
</dbReference>
<evidence type="ECO:0000313" key="4">
    <source>
        <dbReference type="EMBL" id="CAH9144685.1"/>
    </source>
</evidence>
<keyword evidence="5" id="KW-1185">Reference proteome</keyword>
<feature type="domain" description="Aminotransferase-like plant mobile" evidence="2">
    <location>
        <begin position="82"/>
        <end position="211"/>
    </location>
</feature>
<dbReference type="AlphaFoldDB" id="A0AAV0GA74"/>
<comment type="caution">
    <text evidence="4">The sequence shown here is derived from an EMBL/GenBank/DDBJ whole genome shotgun (WGS) entry which is preliminary data.</text>
</comment>
<accession>A0AAV0GA74</accession>
<dbReference type="Proteomes" id="UP001152523">
    <property type="component" value="Unassembled WGS sequence"/>
</dbReference>
<organism evidence="4 5">
    <name type="scientific">Cuscuta epithymum</name>
    <dbReference type="NCBI Taxonomy" id="186058"/>
    <lineage>
        <taxon>Eukaryota</taxon>
        <taxon>Viridiplantae</taxon>
        <taxon>Streptophyta</taxon>
        <taxon>Embryophyta</taxon>
        <taxon>Tracheophyta</taxon>
        <taxon>Spermatophyta</taxon>
        <taxon>Magnoliopsida</taxon>
        <taxon>eudicotyledons</taxon>
        <taxon>Gunneridae</taxon>
        <taxon>Pentapetalae</taxon>
        <taxon>asterids</taxon>
        <taxon>lamiids</taxon>
        <taxon>Solanales</taxon>
        <taxon>Convolvulaceae</taxon>
        <taxon>Cuscuteae</taxon>
        <taxon>Cuscuta</taxon>
        <taxon>Cuscuta subgen. Cuscuta</taxon>
    </lineage>
</organism>
<dbReference type="InterPro" id="IPR004332">
    <property type="entry name" value="Transposase_MuDR"/>
</dbReference>
<dbReference type="GO" id="GO:0010073">
    <property type="term" value="P:meristem maintenance"/>
    <property type="evidence" value="ECO:0007669"/>
    <property type="project" value="InterPro"/>
</dbReference>
<dbReference type="PANTHER" id="PTHR46033:SF8">
    <property type="entry name" value="PROTEIN MAINTENANCE OF MERISTEMS-LIKE"/>
    <property type="match status" value="1"/>
</dbReference>
<protein>
    <recommendedName>
        <fullName evidence="6">Aminotransferase-like plant mobile domain-containing protein</fullName>
    </recommendedName>
</protein>
<dbReference type="EMBL" id="CAMAPF010001069">
    <property type="protein sequence ID" value="CAH9144685.1"/>
    <property type="molecule type" value="Genomic_DNA"/>
</dbReference>
<evidence type="ECO:0000259" key="2">
    <source>
        <dbReference type="Pfam" id="PF10536"/>
    </source>
</evidence>
<feature type="domain" description="Transposase MuDR plant" evidence="1">
    <location>
        <begin position="4"/>
        <end position="46"/>
    </location>
</feature>